<organism evidence="3 4">
    <name type="scientific">Hyphomonas oceanitis SCH89</name>
    <dbReference type="NCBI Taxonomy" id="1280953"/>
    <lineage>
        <taxon>Bacteria</taxon>
        <taxon>Pseudomonadati</taxon>
        <taxon>Pseudomonadota</taxon>
        <taxon>Alphaproteobacteria</taxon>
        <taxon>Hyphomonadales</taxon>
        <taxon>Hyphomonadaceae</taxon>
        <taxon>Hyphomonas</taxon>
    </lineage>
</organism>
<keyword evidence="1" id="KW-0732">Signal</keyword>
<dbReference type="PANTHER" id="PTHR43283">
    <property type="entry name" value="BETA-LACTAMASE-RELATED"/>
    <property type="match status" value="1"/>
</dbReference>
<sequence length="427" mass="45753">MEETMTLIRMSWRKASGLCAAISLMAGPALAQDTANCPPAQGALPDGYDWSDVEDALDNSSFLRGALIIYHKGDVAYWGGFGGWSGDDTCAEMLSHNFNVASLSKTMTAAIALSETGDTTTGFSLDDLVKEHITDATTLNSSEYDDGISPPEQGEPAYDHMTIGHLMSMTTGHDPIQAFPLNPLSCINNTAPLLGSDFETCGEAMIARAIEADADPNNDPDYVFKPGDAFSYGPMAWQILGLASLNAHNLSYTEDVTFTELVEHYLTGPDACNLPNTVIMPEDNEWPAGGFETDLFDGGVFAQALLSGQCNGKTLLTPSSLNDMRITQAPLTSSPEDIEVVSTPAKKLDLDYARGLWVYEPEDTGLSKLYLGVGAFGAIAFFSPDRDWAAYIHLNDQLLTGYVDATELIILDGGLGELIDAQADANP</sequence>
<keyword evidence="4" id="KW-1185">Reference proteome</keyword>
<dbReference type="Pfam" id="PF00144">
    <property type="entry name" value="Beta-lactamase"/>
    <property type="match status" value="1"/>
</dbReference>
<evidence type="ECO:0000313" key="4">
    <source>
        <dbReference type="Proteomes" id="UP000024942"/>
    </source>
</evidence>
<comment type="caution">
    <text evidence="3">The sequence shown here is derived from an EMBL/GenBank/DDBJ whole genome shotgun (WGS) entry which is preliminary data.</text>
</comment>
<accession>A0A059G404</accession>
<dbReference type="Proteomes" id="UP000024942">
    <property type="component" value="Unassembled WGS sequence"/>
</dbReference>
<evidence type="ECO:0000256" key="1">
    <source>
        <dbReference type="SAM" id="SignalP"/>
    </source>
</evidence>
<evidence type="ECO:0000313" key="3">
    <source>
        <dbReference type="EMBL" id="KDA01531.1"/>
    </source>
</evidence>
<dbReference type="EMBL" id="ARYL01000026">
    <property type="protein sequence ID" value="KDA01531.1"/>
    <property type="molecule type" value="Genomic_DNA"/>
</dbReference>
<reference evidence="3 4" key="1">
    <citation type="journal article" date="2014" name="Antonie Van Leeuwenhoek">
        <title>Hyphomonas beringensis sp. nov. and Hyphomonas chukchiensis sp. nov., isolated from surface seawater of the Bering Sea and Chukchi Sea.</title>
        <authorList>
            <person name="Li C."/>
            <person name="Lai Q."/>
            <person name="Li G."/>
            <person name="Dong C."/>
            <person name="Wang J."/>
            <person name="Liao Y."/>
            <person name="Shao Z."/>
        </authorList>
    </citation>
    <scope>NUCLEOTIDE SEQUENCE [LARGE SCALE GENOMIC DNA]</scope>
    <source>
        <strain evidence="3 4">SCH89</strain>
    </source>
</reference>
<dbReference type="Gene3D" id="3.40.710.10">
    <property type="entry name" value="DD-peptidase/beta-lactamase superfamily"/>
    <property type="match status" value="1"/>
</dbReference>
<dbReference type="SUPFAM" id="SSF56601">
    <property type="entry name" value="beta-lactamase/transpeptidase-like"/>
    <property type="match status" value="1"/>
</dbReference>
<protein>
    <recommendedName>
        <fullName evidence="2">Beta-lactamase-related domain-containing protein</fullName>
    </recommendedName>
</protein>
<dbReference type="PATRIC" id="fig|1280953.3.peg.3067"/>
<feature type="chain" id="PRO_5001577948" description="Beta-lactamase-related domain-containing protein" evidence="1">
    <location>
        <begin position="32"/>
        <end position="427"/>
    </location>
</feature>
<dbReference type="PANTHER" id="PTHR43283:SF7">
    <property type="entry name" value="BETA-LACTAMASE-RELATED DOMAIN-CONTAINING PROTEIN"/>
    <property type="match status" value="1"/>
</dbReference>
<dbReference type="STRING" id="1280953.HOC_15267"/>
<dbReference type="InterPro" id="IPR050789">
    <property type="entry name" value="Diverse_Enzym_Activities"/>
</dbReference>
<dbReference type="InterPro" id="IPR001466">
    <property type="entry name" value="Beta-lactam-related"/>
</dbReference>
<dbReference type="InterPro" id="IPR012338">
    <property type="entry name" value="Beta-lactam/transpept-like"/>
</dbReference>
<gene>
    <name evidence="3" type="ORF">HOC_15267</name>
</gene>
<feature type="domain" description="Beta-lactamase-related" evidence="2">
    <location>
        <begin position="61"/>
        <end position="248"/>
    </location>
</feature>
<feature type="signal peptide" evidence="1">
    <location>
        <begin position="1"/>
        <end position="31"/>
    </location>
</feature>
<proteinExistence type="predicted"/>
<dbReference type="AlphaFoldDB" id="A0A059G404"/>
<name>A0A059G404_9PROT</name>
<evidence type="ECO:0000259" key="2">
    <source>
        <dbReference type="Pfam" id="PF00144"/>
    </source>
</evidence>